<evidence type="ECO:0000313" key="8">
    <source>
        <dbReference type="EMBL" id="GFO12875.1"/>
    </source>
</evidence>
<dbReference type="AlphaFoldDB" id="A0AAV4B016"/>
<comment type="caution">
    <text evidence="8">The sequence shown here is derived from an EMBL/GenBank/DDBJ whole genome shotgun (WGS) entry which is preliminary data.</text>
</comment>
<evidence type="ECO:0000256" key="5">
    <source>
        <dbReference type="ARBA" id="ARBA00022833"/>
    </source>
</evidence>
<evidence type="ECO:0000313" key="9">
    <source>
        <dbReference type="Proteomes" id="UP000735302"/>
    </source>
</evidence>
<keyword evidence="2" id="KW-0479">Metal-binding</keyword>
<dbReference type="CDD" id="cd20348">
    <property type="entry name" value="BRcat_RBR_EMI"/>
    <property type="match status" value="1"/>
</dbReference>
<comment type="pathway">
    <text evidence="1">Protein modification; protein ubiquitination.</text>
</comment>
<dbReference type="GO" id="GO:0045835">
    <property type="term" value="P:negative regulation of meiotic nuclear division"/>
    <property type="evidence" value="ECO:0007669"/>
    <property type="project" value="InterPro"/>
</dbReference>
<keyword evidence="9" id="KW-1185">Reference proteome</keyword>
<dbReference type="PANTHER" id="PTHR15493:SF9">
    <property type="entry name" value="GH14043P"/>
    <property type="match status" value="1"/>
</dbReference>
<feature type="compositionally biased region" description="Basic residues" evidence="6">
    <location>
        <begin position="153"/>
        <end position="162"/>
    </location>
</feature>
<dbReference type="PANTHER" id="PTHR15493">
    <property type="entry name" value="F-BOX ONLY PROTEIN 5 AND 43"/>
    <property type="match status" value="1"/>
</dbReference>
<evidence type="ECO:0000256" key="2">
    <source>
        <dbReference type="ARBA" id="ARBA00022723"/>
    </source>
</evidence>
<reference evidence="8 9" key="1">
    <citation type="journal article" date="2021" name="Elife">
        <title>Chloroplast acquisition without the gene transfer in kleptoplastic sea slugs, Plakobranchus ocellatus.</title>
        <authorList>
            <person name="Maeda T."/>
            <person name="Takahashi S."/>
            <person name="Yoshida T."/>
            <person name="Shimamura S."/>
            <person name="Takaki Y."/>
            <person name="Nagai Y."/>
            <person name="Toyoda A."/>
            <person name="Suzuki Y."/>
            <person name="Arimoto A."/>
            <person name="Ishii H."/>
            <person name="Satoh N."/>
            <person name="Nishiyama T."/>
            <person name="Hasebe M."/>
            <person name="Maruyama T."/>
            <person name="Minagawa J."/>
            <person name="Obokata J."/>
            <person name="Shigenobu S."/>
        </authorList>
    </citation>
    <scope>NUCLEOTIDE SEQUENCE [LARGE SCALE GENOMIC DNA]</scope>
</reference>
<dbReference type="Gene3D" id="2.20.25.20">
    <property type="match status" value="1"/>
</dbReference>
<accession>A0AAV4B016</accession>
<keyword evidence="4" id="KW-0833">Ubl conjugation pathway</keyword>
<feature type="domain" description="ZBR-type" evidence="7">
    <location>
        <begin position="92"/>
        <end position="140"/>
    </location>
</feature>
<dbReference type="Pfam" id="PF01485">
    <property type="entry name" value="IBR"/>
    <property type="match status" value="1"/>
</dbReference>
<dbReference type="GO" id="GO:0008270">
    <property type="term" value="F:zinc ion binding"/>
    <property type="evidence" value="ECO:0007669"/>
    <property type="project" value="UniProtKB-KW"/>
</dbReference>
<dbReference type="PROSITE" id="PS51872">
    <property type="entry name" value="ZF_ZBR"/>
    <property type="match status" value="1"/>
</dbReference>
<dbReference type="GO" id="GO:0005634">
    <property type="term" value="C:nucleus"/>
    <property type="evidence" value="ECO:0007669"/>
    <property type="project" value="TreeGrafter"/>
</dbReference>
<dbReference type="InterPro" id="IPR002867">
    <property type="entry name" value="IBR_dom"/>
</dbReference>
<sequence length="162" mass="18388">MWRQALEGDIDSFHRFRCYQSDMANKRKSQACQGKENESEKYIDELKATPMTESKGCLTSLQLQADIKPPPPLQEKPKEAPEVKTGVMWGDQLRHCPSCQHPALVRPHEGRAICMDSSCGYDFCTLCFSAFHHPKPCKPLNRSVSKKDVAGTHKSRKSLKRL</sequence>
<organism evidence="8 9">
    <name type="scientific">Plakobranchus ocellatus</name>
    <dbReference type="NCBI Taxonomy" id="259542"/>
    <lineage>
        <taxon>Eukaryota</taxon>
        <taxon>Metazoa</taxon>
        <taxon>Spiralia</taxon>
        <taxon>Lophotrochozoa</taxon>
        <taxon>Mollusca</taxon>
        <taxon>Gastropoda</taxon>
        <taxon>Heterobranchia</taxon>
        <taxon>Euthyneura</taxon>
        <taxon>Panpulmonata</taxon>
        <taxon>Sacoglossa</taxon>
        <taxon>Placobranchoidea</taxon>
        <taxon>Plakobranchidae</taxon>
        <taxon>Plakobranchus</taxon>
    </lineage>
</organism>
<dbReference type="InterPro" id="IPR047147">
    <property type="entry name" value="FBX5_43"/>
</dbReference>
<evidence type="ECO:0000256" key="6">
    <source>
        <dbReference type="SAM" id="MobiDB-lite"/>
    </source>
</evidence>
<evidence type="ECO:0000259" key="7">
    <source>
        <dbReference type="PROSITE" id="PS51872"/>
    </source>
</evidence>
<protein>
    <submittedName>
        <fullName evidence="8">F-box only protein 5-like</fullName>
    </submittedName>
</protein>
<evidence type="ECO:0000256" key="4">
    <source>
        <dbReference type="ARBA" id="ARBA00022786"/>
    </source>
</evidence>
<proteinExistence type="predicted"/>
<evidence type="ECO:0000256" key="3">
    <source>
        <dbReference type="ARBA" id="ARBA00022771"/>
    </source>
</evidence>
<dbReference type="Proteomes" id="UP000735302">
    <property type="component" value="Unassembled WGS sequence"/>
</dbReference>
<dbReference type="InterPro" id="IPR044064">
    <property type="entry name" value="ZF_ZBR"/>
</dbReference>
<dbReference type="EMBL" id="BLXT01004465">
    <property type="protein sequence ID" value="GFO12875.1"/>
    <property type="molecule type" value="Genomic_DNA"/>
</dbReference>
<feature type="region of interest" description="Disordered" evidence="6">
    <location>
        <begin position="142"/>
        <end position="162"/>
    </location>
</feature>
<keyword evidence="3" id="KW-0863">Zinc-finger</keyword>
<gene>
    <name evidence="8" type="ORF">PoB_003938000</name>
</gene>
<name>A0AAV4B016_9GAST</name>
<dbReference type="GO" id="GO:0007088">
    <property type="term" value="P:regulation of mitotic nuclear division"/>
    <property type="evidence" value="ECO:0007669"/>
    <property type="project" value="InterPro"/>
</dbReference>
<evidence type="ECO:0000256" key="1">
    <source>
        <dbReference type="ARBA" id="ARBA00004906"/>
    </source>
</evidence>
<keyword evidence="5" id="KW-0862">Zinc</keyword>
<dbReference type="SUPFAM" id="SSF57850">
    <property type="entry name" value="RING/U-box"/>
    <property type="match status" value="1"/>
</dbReference>